<evidence type="ECO:0000256" key="1">
    <source>
        <dbReference type="SAM" id="Phobius"/>
    </source>
</evidence>
<protein>
    <recommendedName>
        <fullName evidence="4">DUF1648 domain-containing protein</fullName>
    </recommendedName>
</protein>
<name>A0A0R3L418_9BRAD</name>
<keyword evidence="1" id="KW-0472">Membrane</keyword>
<dbReference type="RefSeq" id="WP_057853080.1">
    <property type="nucleotide sequence ID" value="NZ_LLXX01000148.1"/>
</dbReference>
<dbReference type="Proteomes" id="UP000051913">
    <property type="component" value="Unassembled WGS sequence"/>
</dbReference>
<feature type="transmembrane region" description="Helical" evidence="1">
    <location>
        <begin position="6"/>
        <end position="23"/>
    </location>
</feature>
<gene>
    <name evidence="2" type="ORF">CP49_17145</name>
</gene>
<sequence>MLVADLVFWPAVAVLAGCNLYFGPRIKSARMAMQWGLDGEPTWCAPKAVGLWGMVAFALAVRLLIWGASTYAPEKVHGAEIGLLLFSVIVAAVHVLTLRRAARAS</sequence>
<evidence type="ECO:0000313" key="2">
    <source>
        <dbReference type="EMBL" id="KRR02631.1"/>
    </source>
</evidence>
<proteinExistence type="predicted"/>
<keyword evidence="1" id="KW-0812">Transmembrane</keyword>
<comment type="caution">
    <text evidence="2">The sequence shown here is derived from an EMBL/GenBank/DDBJ whole genome shotgun (WGS) entry which is preliminary data.</text>
</comment>
<keyword evidence="3" id="KW-1185">Reference proteome</keyword>
<feature type="transmembrane region" description="Helical" evidence="1">
    <location>
        <begin position="49"/>
        <end position="69"/>
    </location>
</feature>
<organism evidence="2 3">
    <name type="scientific">Bradyrhizobium valentinum</name>
    <dbReference type="NCBI Taxonomy" id="1518501"/>
    <lineage>
        <taxon>Bacteria</taxon>
        <taxon>Pseudomonadati</taxon>
        <taxon>Pseudomonadota</taxon>
        <taxon>Alphaproteobacteria</taxon>
        <taxon>Hyphomicrobiales</taxon>
        <taxon>Nitrobacteraceae</taxon>
        <taxon>Bradyrhizobium</taxon>
    </lineage>
</organism>
<dbReference type="EMBL" id="LLXX01000148">
    <property type="protein sequence ID" value="KRR02631.1"/>
    <property type="molecule type" value="Genomic_DNA"/>
</dbReference>
<evidence type="ECO:0008006" key="4">
    <source>
        <dbReference type="Google" id="ProtNLM"/>
    </source>
</evidence>
<accession>A0A0R3L418</accession>
<reference evidence="2 3" key="1">
    <citation type="submission" date="2014-03" db="EMBL/GenBank/DDBJ databases">
        <title>Bradyrhizobium valentinum sp. nov., isolated from effective nodules of Lupinus mariae-josephae, a lupine endemic of basic-lime soils in Eastern Spain.</title>
        <authorList>
            <person name="Duran D."/>
            <person name="Rey L."/>
            <person name="Navarro A."/>
            <person name="Busquets A."/>
            <person name="Imperial J."/>
            <person name="Ruiz-Argueso T."/>
        </authorList>
    </citation>
    <scope>NUCLEOTIDE SEQUENCE [LARGE SCALE GENOMIC DNA]</scope>
    <source>
        <strain evidence="2 3">LmjM3</strain>
    </source>
</reference>
<keyword evidence="1" id="KW-1133">Transmembrane helix</keyword>
<evidence type="ECO:0000313" key="3">
    <source>
        <dbReference type="Proteomes" id="UP000051913"/>
    </source>
</evidence>
<dbReference type="AlphaFoldDB" id="A0A0R3L418"/>
<feature type="transmembrane region" description="Helical" evidence="1">
    <location>
        <begin position="81"/>
        <end position="98"/>
    </location>
</feature>